<protein>
    <submittedName>
        <fullName evidence="2">Uncharacterized protein</fullName>
    </submittedName>
</protein>
<feature type="transmembrane region" description="Helical" evidence="1">
    <location>
        <begin position="303"/>
        <end position="326"/>
    </location>
</feature>
<keyword evidence="3" id="KW-1185">Reference proteome</keyword>
<feature type="transmembrane region" description="Helical" evidence="1">
    <location>
        <begin position="77"/>
        <end position="97"/>
    </location>
</feature>
<feature type="transmembrane region" description="Helical" evidence="1">
    <location>
        <begin position="103"/>
        <end position="121"/>
    </location>
</feature>
<keyword evidence="1" id="KW-0812">Transmembrane</keyword>
<feature type="transmembrane region" description="Helical" evidence="1">
    <location>
        <begin position="128"/>
        <end position="153"/>
    </location>
</feature>
<reference evidence="3" key="1">
    <citation type="journal article" date="2019" name="Int. J. Syst. Evol. Microbiol.">
        <title>The Global Catalogue of Microorganisms (GCM) 10K type strain sequencing project: providing services to taxonomists for standard genome sequencing and annotation.</title>
        <authorList>
            <consortium name="The Broad Institute Genomics Platform"/>
            <consortium name="The Broad Institute Genome Sequencing Center for Infectious Disease"/>
            <person name="Wu L."/>
            <person name="Ma J."/>
        </authorList>
    </citation>
    <scope>NUCLEOTIDE SEQUENCE [LARGE SCALE GENOMIC DNA]</scope>
    <source>
        <strain evidence="3">JCM 17927</strain>
    </source>
</reference>
<dbReference type="Proteomes" id="UP001501175">
    <property type="component" value="Unassembled WGS sequence"/>
</dbReference>
<feature type="transmembrane region" description="Helical" evidence="1">
    <location>
        <begin position="239"/>
        <end position="264"/>
    </location>
</feature>
<feature type="transmembrane region" description="Helical" evidence="1">
    <location>
        <begin position="338"/>
        <end position="356"/>
    </location>
</feature>
<sequence>MLEWLVRYNAEPSFGKKVALLFEQHAEHVLVTGRIMTLMVAAFTEPFSISLFTVAHTLTLLVIPVVFWRLFKREQIATYHVAVPVVLLFSLHYYQAVFMMGCFNHTFLFGLSVAIIYLLAYHQDNKSILLAMGLSLILLFANSGAATLLLVGIGALLLKRDWKSLVKWGFFTILALGIFFTVYQKPAWTPDFTLDKLLADRWVYVKGFFGLIGGVFSFLENPNARFYVGSESFGFPFFYSPLAFTAGVVICIVTGAYLGHSVLTYFRKGRLAQSDVFLTALIVFLFGLTLSATLFRLNGPPSLLGLFVSRYKLQSILLLICCYSILVKYVRSTQFERVAWIGSLLGAIVLSAFSYFEYFVPSQNYNKAHFAAVLTWQAGSDQSQYYPAGVVSEIAYRYWRKITEADVYQAPAIAEQIQQRFLQAKDEATEGIDGWQIQKQADQSIIISNPNLATPDYWGVNGNYIVTWNNRTSSWDWVVASPERASIPQLLLSGRWLKPGVKLLLANSWLESKNLQECFLVTVQYDSVNVNRIQIV</sequence>
<proteinExistence type="predicted"/>
<gene>
    <name evidence="2" type="ORF">GCM10023189_54240</name>
</gene>
<evidence type="ECO:0000313" key="2">
    <source>
        <dbReference type="EMBL" id="GAA4468611.1"/>
    </source>
</evidence>
<keyword evidence="1" id="KW-0472">Membrane</keyword>
<feature type="transmembrane region" description="Helical" evidence="1">
    <location>
        <begin position="203"/>
        <end position="219"/>
    </location>
</feature>
<dbReference type="EMBL" id="BAABHD010000083">
    <property type="protein sequence ID" value="GAA4468611.1"/>
    <property type="molecule type" value="Genomic_DNA"/>
</dbReference>
<accession>A0ABP8NNZ4</accession>
<organism evidence="2 3">
    <name type="scientific">Nibrella saemangeumensis</name>
    <dbReference type="NCBI Taxonomy" id="1084526"/>
    <lineage>
        <taxon>Bacteria</taxon>
        <taxon>Pseudomonadati</taxon>
        <taxon>Bacteroidota</taxon>
        <taxon>Cytophagia</taxon>
        <taxon>Cytophagales</taxon>
        <taxon>Spirosomataceae</taxon>
        <taxon>Nibrella</taxon>
    </lineage>
</organism>
<evidence type="ECO:0000313" key="3">
    <source>
        <dbReference type="Proteomes" id="UP001501175"/>
    </source>
</evidence>
<feature type="transmembrane region" description="Helical" evidence="1">
    <location>
        <begin position="276"/>
        <end position="297"/>
    </location>
</feature>
<name>A0ABP8NNZ4_9BACT</name>
<feature type="transmembrane region" description="Helical" evidence="1">
    <location>
        <begin position="165"/>
        <end position="183"/>
    </location>
</feature>
<comment type="caution">
    <text evidence="2">The sequence shown here is derived from an EMBL/GenBank/DDBJ whole genome shotgun (WGS) entry which is preliminary data.</text>
</comment>
<evidence type="ECO:0000256" key="1">
    <source>
        <dbReference type="SAM" id="Phobius"/>
    </source>
</evidence>
<feature type="transmembrane region" description="Helical" evidence="1">
    <location>
        <begin position="47"/>
        <end position="70"/>
    </location>
</feature>
<keyword evidence="1" id="KW-1133">Transmembrane helix</keyword>